<dbReference type="Proteomes" id="UP000053319">
    <property type="component" value="Unassembled WGS sequence"/>
</dbReference>
<dbReference type="SUPFAM" id="SSF50978">
    <property type="entry name" value="WD40 repeat-like"/>
    <property type="match status" value="1"/>
</dbReference>
<dbReference type="InterPro" id="IPR036322">
    <property type="entry name" value="WD40_repeat_dom_sf"/>
</dbReference>
<evidence type="ECO:0000256" key="2">
    <source>
        <dbReference type="ARBA" id="ARBA00022737"/>
    </source>
</evidence>
<dbReference type="OMA" id="CICIWDA"/>
<protein>
    <submittedName>
        <fullName evidence="4">WD40 repeat-like protein</fullName>
    </submittedName>
</protein>
<name>R7SWR6_DICSQ</name>
<dbReference type="Gene3D" id="2.130.10.10">
    <property type="entry name" value="YVTN repeat-like/Quinoprotein amine dehydrogenase"/>
    <property type="match status" value="2"/>
</dbReference>
<dbReference type="HOGENOM" id="CLU_829058_0_0_1"/>
<gene>
    <name evidence="4" type="ORF">DICSQDRAFT_62586</name>
</gene>
<feature type="repeat" description="WD" evidence="3">
    <location>
        <begin position="81"/>
        <end position="113"/>
    </location>
</feature>
<evidence type="ECO:0000256" key="1">
    <source>
        <dbReference type="ARBA" id="ARBA00022574"/>
    </source>
</evidence>
<dbReference type="KEGG" id="dsq:DICSQDRAFT_62586"/>
<dbReference type="PROSITE" id="PS00678">
    <property type="entry name" value="WD_REPEATS_1"/>
    <property type="match status" value="1"/>
</dbReference>
<feature type="repeat" description="WD" evidence="3">
    <location>
        <begin position="208"/>
        <end position="249"/>
    </location>
</feature>
<dbReference type="PROSITE" id="PS50082">
    <property type="entry name" value="WD_REPEATS_2"/>
    <property type="match status" value="4"/>
</dbReference>
<dbReference type="PROSITE" id="PS50294">
    <property type="entry name" value="WD_REPEATS_REGION"/>
    <property type="match status" value="4"/>
</dbReference>
<reference evidence="4 5" key="1">
    <citation type="journal article" date="2012" name="Science">
        <title>The Paleozoic origin of enzymatic lignin decomposition reconstructed from 31 fungal genomes.</title>
        <authorList>
            <person name="Floudas D."/>
            <person name="Binder M."/>
            <person name="Riley R."/>
            <person name="Barry K."/>
            <person name="Blanchette R.A."/>
            <person name="Henrissat B."/>
            <person name="Martinez A.T."/>
            <person name="Otillar R."/>
            <person name="Spatafora J.W."/>
            <person name="Yadav J.S."/>
            <person name="Aerts A."/>
            <person name="Benoit I."/>
            <person name="Boyd A."/>
            <person name="Carlson A."/>
            <person name="Copeland A."/>
            <person name="Coutinho P.M."/>
            <person name="de Vries R.P."/>
            <person name="Ferreira P."/>
            <person name="Findley K."/>
            <person name="Foster B."/>
            <person name="Gaskell J."/>
            <person name="Glotzer D."/>
            <person name="Gorecki P."/>
            <person name="Heitman J."/>
            <person name="Hesse C."/>
            <person name="Hori C."/>
            <person name="Igarashi K."/>
            <person name="Jurgens J.A."/>
            <person name="Kallen N."/>
            <person name="Kersten P."/>
            <person name="Kohler A."/>
            <person name="Kuees U."/>
            <person name="Kumar T.K.A."/>
            <person name="Kuo A."/>
            <person name="LaButti K."/>
            <person name="Larrondo L.F."/>
            <person name="Lindquist E."/>
            <person name="Ling A."/>
            <person name="Lombard V."/>
            <person name="Lucas S."/>
            <person name="Lundell T."/>
            <person name="Martin R."/>
            <person name="McLaughlin D.J."/>
            <person name="Morgenstern I."/>
            <person name="Morin E."/>
            <person name="Murat C."/>
            <person name="Nagy L.G."/>
            <person name="Nolan M."/>
            <person name="Ohm R.A."/>
            <person name="Patyshakuliyeva A."/>
            <person name="Rokas A."/>
            <person name="Ruiz-Duenas F.J."/>
            <person name="Sabat G."/>
            <person name="Salamov A."/>
            <person name="Samejima M."/>
            <person name="Schmutz J."/>
            <person name="Slot J.C."/>
            <person name="St John F."/>
            <person name="Stenlid J."/>
            <person name="Sun H."/>
            <person name="Sun S."/>
            <person name="Syed K."/>
            <person name="Tsang A."/>
            <person name="Wiebenga A."/>
            <person name="Young D."/>
            <person name="Pisabarro A."/>
            <person name="Eastwood D.C."/>
            <person name="Martin F."/>
            <person name="Cullen D."/>
            <person name="Grigoriev I.V."/>
            <person name="Hibbett D.S."/>
        </authorList>
    </citation>
    <scope>NUCLEOTIDE SEQUENCE [LARGE SCALE GENOMIC DNA]</scope>
    <source>
        <strain evidence="4 5">LYAD-421 SS1</strain>
    </source>
</reference>
<proteinExistence type="predicted"/>
<dbReference type="InterPro" id="IPR020472">
    <property type="entry name" value="WD40_PAC1"/>
</dbReference>
<dbReference type="EMBL" id="JH719415">
    <property type="protein sequence ID" value="EJF60526.1"/>
    <property type="molecule type" value="Genomic_DNA"/>
</dbReference>
<dbReference type="AlphaFoldDB" id="R7SWR6"/>
<evidence type="ECO:0000313" key="5">
    <source>
        <dbReference type="Proteomes" id="UP000053319"/>
    </source>
</evidence>
<accession>R7SWR6</accession>
<evidence type="ECO:0000313" key="4">
    <source>
        <dbReference type="EMBL" id="EJF60526.1"/>
    </source>
</evidence>
<feature type="repeat" description="WD" evidence="3">
    <location>
        <begin position="250"/>
        <end position="291"/>
    </location>
</feature>
<evidence type="ECO:0000256" key="3">
    <source>
        <dbReference type="PROSITE-ProRule" id="PRU00221"/>
    </source>
</evidence>
<dbReference type="OrthoDB" id="2748152at2759"/>
<feature type="repeat" description="WD" evidence="3">
    <location>
        <begin position="123"/>
        <end position="156"/>
    </location>
</feature>
<organism evidence="4 5">
    <name type="scientific">Dichomitus squalens (strain LYAD-421)</name>
    <name type="common">Western red white-rot fungus</name>
    <dbReference type="NCBI Taxonomy" id="732165"/>
    <lineage>
        <taxon>Eukaryota</taxon>
        <taxon>Fungi</taxon>
        <taxon>Dikarya</taxon>
        <taxon>Basidiomycota</taxon>
        <taxon>Agaricomycotina</taxon>
        <taxon>Agaricomycetes</taxon>
        <taxon>Polyporales</taxon>
        <taxon>Polyporaceae</taxon>
        <taxon>Dichomitus</taxon>
    </lineage>
</organism>
<dbReference type="Pfam" id="PF00400">
    <property type="entry name" value="WD40"/>
    <property type="match status" value="6"/>
</dbReference>
<keyword evidence="2" id="KW-0677">Repeat</keyword>
<dbReference type="PRINTS" id="PR00320">
    <property type="entry name" value="GPROTEINBRPT"/>
</dbReference>
<dbReference type="CDD" id="cd00200">
    <property type="entry name" value="WD40"/>
    <property type="match status" value="1"/>
</dbReference>
<sequence>MEVCAKLEKALLTYPTHRALLTVPAGCPVLNERKTISWSDELRRCLHPLGKTWAIAEDTRHCEHHPGISILTRTLTCVAGKLGHDSRVTALVVSSDGRWVATASEDSTIILWDARDACISQEWLAHTGKVWDLAFSPDGRHLASAGAERKIAIWDIGGSPRQPSTCLERGELPIIAVFSPSSTHIAVGYTSGTTRVWDLATRGQPLLLPGHEDWVHDVAFSPNGQLLLSAAQDKTIKVWDVHTGSVVHLLEEHEDGVCKACFSPCGKYIASASDDETVRVWRTGDGLCLATLSDHGSRVDYVAFTPDGTMLWSAVRNGTVQGRRLQDVIPNEFKL</sequence>
<dbReference type="InterPro" id="IPR015943">
    <property type="entry name" value="WD40/YVTN_repeat-like_dom_sf"/>
</dbReference>
<keyword evidence="1 3" id="KW-0853">WD repeat</keyword>
<dbReference type="InterPro" id="IPR001680">
    <property type="entry name" value="WD40_rpt"/>
</dbReference>
<dbReference type="PANTHER" id="PTHR44019">
    <property type="entry name" value="WD REPEAT-CONTAINING PROTEIN 55"/>
    <property type="match status" value="1"/>
</dbReference>
<dbReference type="RefSeq" id="XP_007366665.1">
    <property type="nucleotide sequence ID" value="XM_007366603.1"/>
</dbReference>
<dbReference type="SMART" id="SM00320">
    <property type="entry name" value="WD40"/>
    <property type="match status" value="6"/>
</dbReference>
<dbReference type="GeneID" id="18843129"/>
<dbReference type="InterPro" id="IPR019775">
    <property type="entry name" value="WD40_repeat_CS"/>
</dbReference>
<dbReference type="PANTHER" id="PTHR44019:SF8">
    <property type="entry name" value="POC1 CENTRIOLAR PROTEIN HOMOLOG"/>
    <property type="match status" value="1"/>
</dbReference>
<dbReference type="InterPro" id="IPR050505">
    <property type="entry name" value="WDR55/POC1"/>
</dbReference>